<dbReference type="PROSITE" id="PS50850">
    <property type="entry name" value="MFS"/>
    <property type="match status" value="1"/>
</dbReference>
<feature type="transmembrane region" description="Helical" evidence="5">
    <location>
        <begin position="426"/>
        <end position="447"/>
    </location>
</feature>
<keyword evidence="8" id="KW-1185">Reference proteome</keyword>
<dbReference type="GO" id="GO:0022857">
    <property type="term" value="F:transmembrane transporter activity"/>
    <property type="evidence" value="ECO:0007669"/>
    <property type="project" value="InterPro"/>
</dbReference>
<feature type="transmembrane region" description="Helical" evidence="5">
    <location>
        <begin position="303"/>
        <end position="327"/>
    </location>
</feature>
<comment type="subcellular location">
    <subcellularLocation>
        <location evidence="1">Cell membrane</location>
        <topology evidence="1">Multi-pass membrane protein</topology>
    </subcellularLocation>
</comment>
<dbReference type="InterPro" id="IPR036259">
    <property type="entry name" value="MFS_trans_sf"/>
</dbReference>
<feature type="transmembrane region" description="Helical" evidence="5">
    <location>
        <begin position="339"/>
        <end position="357"/>
    </location>
</feature>
<dbReference type="InterPro" id="IPR050382">
    <property type="entry name" value="MFS_Na/Anion_cotransporter"/>
</dbReference>
<feature type="transmembrane region" description="Helical" evidence="5">
    <location>
        <begin position="397"/>
        <end position="420"/>
    </location>
</feature>
<evidence type="ECO:0000313" key="7">
    <source>
        <dbReference type="EMBL" id="TWP34983.1"/>
    </source>
</evidence>
<proteinExistence type="predicted"/>
<feature type="transmembrane region" description="Helical" evidence="5">
    <location>
        <begin position="265"/>
        <end position="283"/>
    </location>
</feature>
<reference evidence="7 8" key="1">
    <citation type="submission" date="2019-05" db="EMBL/GenBank/DDBJ databases">
        <authorList>
            <person name="Lee S.D."/>
        </authorList>
    </citation>
    <scope>NUCLEOTIDE SEQUENCE [LARGE SCALE GENOMIC DNA]</scope>
    <source>
        <strain evidence="7 8">C5-26</strain>
    </source>
</reference>
<accession>A0A563DYE9</accession>
<keyword evidence="4 5" id="KW-0472">Membrane</keyword>
<dbReference type="InterPro" id="IPR011701">
    <property type="entry name" value="MFS"/>
</dbReference>
<evidence type="ECO:0000256" key="3">
    <source>
        <dbReference type="ARBA" id="ARBA00022989"/>
    </source>
</evidence>
<comment type="caution">
    <text evidence="7">The sequence shown here is derived from an EMBL/GenBank/DDBJ whole genome shotgun (WGS) entry which is preliminary data.</text>
</comment>
<feature type="transmembrane region" description="Helical" evidence="5">
    <location>
        <begin position="52"/>
        <end position="70"/>
    </location>
</feature>
<dbReference type="PANTHER" id="PTHR11662">
    <property type="entry name" value="SOLUTE CARRIER FAMILY 17"/>
    <property type="match status" value="1"/>
</dbReference>
<dbReference type="EMBL" id="VCQV01000023">
    <property type="protein sequence ID" value="TWP34983.1"/>
    <property type="molecule type" value="Genomic_DNA"/>
</dbReference>
<evidence type="ECO:0000313" key="8">
    <source>
        <dbReference type="Proteomes" id="UP000320244"/>
    </source>
</evidence>
<feature type="transmembrane region" description="Helical" evidence="5">
    <location>
        <begin position="90"/>
        <end position="109"/>
    </location>
</feature>
<feature type="transmembrane region" description="Helical" evidence="5">
    <location>
        <begin position="121"/>
        <end position="145"/>
    </location>
</feature>
<evidence type="ECO:0000259" key="6">
    <source>
        <dbReference type="PROSITE" id="PS50850"/>
    </source>
</evidence>
<keyword evidence="2 5" id="KW-0812">Transmembrane</keyword>
<feature type="transmembrane region" description="Helical" evidence="5">
    <location>
        <begin position="363"/>
        <end position="385"/>
    </location>
</feature>
<dbReference type="PANTHER" id="PTHR11662:SF399">
    <property type="entry name" value="FI19708P1-RELATED"/>
    <property type="match status" value="1"/>
</dbReference>
<evidence type="ECO:0000256" key="1">
    <source>
        <dbReference type="ARBA" id="ARBA00004651"/>
    </source>
</evidence>
<dbReference type="Proteomes" id="UP000320244">
    <property type="component" value="Unassembled WGS sequence"/>
</dbReference>
<evidence type="ECO:0000256" key="5">
    <source>
        <dbReference type="SAM" id="Phobius"/>
    </source>
</evidence>
<organism evidence="7 8">
    <name type="scientific">Leekyejoonella antrihumi</name>
    <dbReference type="NCBI Taxonomy" id="1660198"/>
    <lineage>
        <taxon>Bacteria</taxon>
        <taxon>Bacillati</taxon>
        <taxon>Actinomycetota</taxon>
        <taxon>Actinomycetes</taxon>
        <taxon>Micrococcales</taxon>
        <taxon>Dermacoccaceae</taxon>
        <taxon>Leekyejoonella</taxon>
    </lineage>
</organism>
<dbReference type="Gene3D" id="1.20.1250.20">
    <property type="entry name" value="MFS general substrate transporter like domains"/>
    <property type="match status" value="2"/>
</dbReference>
<keyword evidence="3 5" id="KW-1133">Transmembrane helix</keyword>
<dbReference type="CDD" id="cd17319">
    <property type="entry name" value="MFS_ExuT_GudP_like"/>
    <property type="match status" value="1"/>
</dbReference>
<feature type="transmembrane region" description="Helical" evidence="5">
    <location>
        <begin position="206"/>
        <end position="226"/>
    </location>
</feature>
<feature type="domain" description="Major facilitator superfamily (MFS) profile" evidence="6">
    <location>
        <begin position="52"/>
        <end position="452"/>
    </location>
</feature>
<dbReference type="SUPFAM" id="SSF103473">
    <property type="entry name" value="MFS general substrate transporter"/>
    <property type="match status" value="1"/>
</dbReference>
<dbReference type="GO" id="GO:0005886">
    <property type="term" value="C:plasma membrane"/>
    <property type="evidence" value="ECO:0007669"/>
    <property type="project" value="UniProtKB-SubCell"/>
</dbReference>
<dbReference type="AlphaFoldDB" id="A0A563DYE9"/>
<reference evidence="7 8" key="2">
    <citation type="submission" date="2019-08" db="EMBL/GenBank/DDBJ databases">
        <title>Jejuicoccus antrihumi gen. nov., sp. nov., a new member of the family Dermacoccaceae isolated from a cave.</title>
        <authorList>
            <person name="Schumann P."/>
            <person name="Kim I.S."/>
        </authorList>
    </citation>
    <scope>NUCLEOTIDE SEQUENCE [LARGE SCALE GENOMIC DNA]</scope>
    <source>
        <strain evidence="7 8">C5-26</strain>
    </source>
</reference>
<gene>
    <name evidence="7" type="ORF">FGL98_15695</name>
</gene>
<protein>
    <submittedName>
        <fullName evidence="7">MFS transporter</fullName>
    </submittedName>
</protein>
<sequence>MHERATIRWRNNPTKAVNSVLEQQSPTFRKVPPPHRGPSVLKSLAGRVRGKVLFLLCGMYFITYVDRVNISTAAPFIQSDLHLSNTELGLALSAFAVPYAFFQIVGGLVGDKFGPRKVLAVVGLLWAVMTAATGFATSLVALFAARLGLGFGEGASFPTATGAMARWMPPERRGVAQGITHSASRLGNAVTPLATAAIIAAVGWRASFWLVGAMSLIWVAVWSWYFRDNPADHPKMTAAELAELPKEQIEHIRPPVPWKPLLRRILPVTFIDFCYGWSLWVYLTWIPSFFKGNYGLDLQKFALFSSLVLFAGVIGDTVGGLLSDWIYQRWGNLKTARRFNLVVGLIGSFAFTMPTLFIHNLAVAAVCLAAAFFFLELTNPVLWAIPMDIAPRHAGTAGGIMNTGFGVAGILSPFAFGFLLDRTGSWEVPFIVSACLLFVGAATALFVDPTAKVGVPKATSATS</sequence>
<dbReference type="Pfam" id="PF07690">
    <property type="entry name" value="MFS_1"/>
    <property type="match status" value="1"/>
</dbReference>
<name>A0A563DYE9_9MICO</name>
<dbReference type="OrthoDB" id="8596007at2"/>
<evidence type="ECO:0000256" key="2">
    <source>
        <dbReference type="ARBA" id="ARBA00022692"/>
    </source>
</evidence>
<evidence type="ECO:0000256" key="4">
    <source>
        <dbReference type="ARBA" id="ARBA00023136"/>
    </source>
</evidence>
<dbReference type="InterPro" id="IPR020846">
    <property type="entry name" value="MFS_dom"/>
</dbReference>
<dbReference type="RefSeq" id="WP_146318129.1">
    <property type="nucleotide sequence ID" value="NZ_VCQV01000023.1"/>
</dbReference>